<feature type="region of interest" description="Disordered" evidence="1">
    <location>
        <begin position="194"/>
        <end position="229"/>
    </location>
</feature>
<dbReference type="Gene3D" id="3.30.420.10">
    <property type="entry name" value="Ribonuclease H-like superfamily/Ribonuclease H"/>
    <property type="match status" value="1"/>
</dbReference>
<dbReference type="CDD" id="cd06130">
    <property type="entry name" value="DNA_pol_III_epsilon_like"/>
    <property type="match status" value="1"/>
</dbReference>
<dbReference type="InterPro" id="IPR051324">
    <property type="entry name" value="Stress/Tellurium_Resist"/>
</dbReference>
<dbReference type="InterPro" id="IPR036397">
    <property type="entry name" value="RNaseH_sf"/>
</dbReference>
<dbReference type="RefSeq" id="WP_173130726.1">
    <property type="nucleotide sequence ID" value="NZ_JABMKX010000004.1"/>
</dbReference>
<evidence type="ECO:0000259" key="2">
    <source>
        <dbReference type="SMART" id="SM00479"/>
    </source>
</evidence>
<comment type="caution">
    <text evidence="3">The sequence shown here is derived from an EMBL/GenBank/DDBJ whole genome shotgun (WGS) entry which is preliminary data.</text>
</comment>
<dbReference type="InterPro" id="IPR013520">
    <property type="entry name" value="Ribonucl_H"/>
</dbReference>
<feature type="region of interest" description="Disordered" evidence="1">
    <location>
        <begin position="441"/>
        <end position="473"/>
    </location>
</feature>
<dbReference type="Proteomes" id="UP000711047">
    <property type="component" value="Unassembled WGS sequence"/>
</dbReference>
<dbReference type="PANTHER" id="PTHR32097">
    <property type="entry name" value="CAMP-BINDING PROTEIN 1-RELATED"/>
    <property type="match status" value="1"/>
</dbReference>
<feature type="domain" description="Exonuclease" evidence="2">
    <location>
        <begin position="2"/>
        <end position="165"/>
    </location>
</feature>
<feature type="compositionally biased region" description="Low complexity" evidence="1">
    <location>
        <begin position="442"/>
        <end position="455"/>
    </location>
</feature>
<protein>
    <submittedName>
        <fullName evidence="3">TerD family protein</fullName>
    </submittedName>
</protein>
<dbReference type="Pfam" id="PF02342">
    <property type="entry name" value="TerD"/>
    <property type="match status" value="1"/>
</dbReference>
<sequence>MDFTAIDFETANSSRTSACSLGLVQVRAGVVTAEYDWLIDPRQRFDGMNIAIHGITPSMVKGEPTFAELWPTLKPLLQGEIVIAHNAAFDMSVLRYCLDDSSLGYPDFQYLCTYLLGKKMLQELPSHRLNVVSAHFGIRLKHHDALDDARASALILLKLMEQWQQFDPLLLADNQGYKAGTLFAGGYTPFKAAPKKPAKKPSAPKASAKTAMKTPKPAVSGIPGMKTPSADRVQDVTASVTPPIAVPPAPASPPIPELVRSQRVEIGDKLSASRLLVAVEWDSPAPLLEPEISACLLRETGHCEQDQDFVFYGNREDPSGSVSYTQPAPHTGILQLQLSELSASTTRIVLTCTLGGDISSQSAGQRAEQIQNASVSLMNAQSGARLARFSLDQDFRLETAIVIGEFYRYKGKWRFVAVGEEFPGGLRALCSHYGLEVEAEGPADQPAAESAASAETTDHRRLADKLPPASYHS</sequence>
<dbReference type="InterPro" id="IPR003325">
    <property type="entry name" value="TerD"/>
</dbReference>
<dbReference type="Gene3D" id="2.60.60.30">
    <property type="entry name" value="sav2460 like domains"/>
    <property type="match status" value="1"/>
</dbReference>
<dbReference type="EMBL" id="JABMKX010000004">
    <property type="protein sequence ID" value="NQX45396.1"/>
    <property type="molecule type" value="Genomic_DNA"/>
</dbReference>
<gene>
    <name evidence="3" type="ORF">HQN87_08635</name>
</gene>
<dbReference type="InterPro" id="IPR012337">
    <property type="entry name" value="RNaseH-like_sf"/>
</dbReference>
<proteinExistence type="predicted"/>
<evidence type="ECO:0000256" key="1">
    <source>
        <dbReference type="SAM" id="MobiDB-lite"/>
    </source>
</evidence>
<evidence type="ECO:0000313" key="4">
    <source>
        <dbReference type="Proteomes" id="UP000711047"/>
    </source>
</evidence>
<organism evidence="3 4">
    <name type="scientific">Paenibacillus tritici</name>
    <dbReference type="NCBI Taxonomy" id="1873425"/>
    <lineage>
        <taxon>Bacteria</taxon>
        <taxon>Bacillati</taxon>
        <taxon>Bacillota</taxon>
        <taxon>Bacilli</taxon>
        <taxon>Bacillales</taxon>
        <taxon>Paenibacillaceae</taxon>
        <taxon>Paenibacillus</taxon>
    </lineage>
</organism>
<dbReference type="Pfam" id="PF00929">
    <property type="entry name" value="RNase_T"/>
    <property type="match status" value="1"/>
</dbReference>
<name>A0ABX2DPN1_9BACL</name>
<reference evidence="3 4" key="1">
    <citation type="submission" date="2020-05" db="EMBL/GenBank/DDBJ databases">
        <title>Paenibacillus glebae, sp. nov., Paenibacillus humi sp. nov., Paenibacillus pedi sp. nov., Paenibacillus terrestris sp. nov. and Paenibacillus terricola sp. nov., isolated from a forest top soil sample.</title>
        <authorList>
            <person name="Qi S."/>
            <person name="Carlier A."/>
            <person name="Cnockaert M."/>
            <person name="Vandamme P."/>
        </authorList>
    </citation>
    <scope>NUCLEOTIDE SEQUENCE [LARGE SCALE GENOMIC DNA]</scope>
    <source>
        <strain evidence="3 4">LMG 29502</strain>
    </source>
</reference>
<evidence type="ECO:0000313" key="3">
    <source>
        <dbReference type="EMBL" id="NQX45396.1"/>
    </source>
</evidence>
<dbReference type="SMART" id="SM00479">
    <property type="entry name" value="EXOIII"/>
    <property type="match status" value="1"/>
</dbReference>
<dbReference type="PANTHER" id="PTHR32097:SF18">
    <property type="entry name" value="RING-TYPE DOMAIN-CONTAINING PROTEIN"/>
    <property type="match status" value="1"/>
</dbReference>
<dbReference type="SUPFAM" id="SSF53098">
    <property type="entry name" value="Ribonuclease H-like"/>
    <property type="match status" value="1"/>
</dbReference>
<feature type="compositionally biased region" description="Low complexity" evidence="1">
    <location>
        <begin position="200"/>
        <end position="218"/>
    </location>
</feature>
<accession>A0ABX2DPN1</accession>
<keyword evidence="4" id="KW-1185">Reference proteome</keyword>
<dbReference type="CDD" id="cd06974">
    <property type="entry name" value="TerD_like"/>
    <property type="match status" value="1"/>
</dbReference>